<proteinExistence type="predicted"/>
<reference evidence="1" key="1">
    <citation type="submission" date="2020-04" db="EMBL/GenBank/DDBJ databases">
        <authorList>
            <person name="Chiriac C."/>
            <person name="Salcher M."/>
            <person name="Ghai R."/>
            <person name="Kavagutti S V."/>
        </authorList>
    </citation>
    <scope>NUCLEOTIDE SEQUENCE</scope>
</reference>
<dbReference type="EMBL" id="LR796168">
    <property type="protein sequence ID" value="CAB4123319.1"/>
    <property type="molecule type" value="Genomic_DNA"/>
</dbReference>
<organism evidence="1">
    <name type="scientific">uncultured Caudovirales phage</name>
    <dbReference type="NCBI Taxonomy" id="2100421"/>
    <lineage>
        <taxon>Viruses</taxon>
        <taxon>Duplodnaviria</taxon>
        <taxon>Heunggongvirae</taxon>
        <taxon>Uroviricota</taxon>
        <taxon>Caudoviricetes</taxon>
        <taxon>Peduoviridae</taxon>
        <taxon>Maltschvirus</taxon>
        <taxon>Maltschvirus maltsch</taxon>
    </lineage>
</organism>
<accession>A0A6J5KSW9</accession>
<gene>
    <name evidence="1" type="ORF">UFOVP41_24</name>
</gene>
<sequence length="113" mass="13130">MKPEDRVIDPNDCVDYLYEYAPEYAKAKGELAELEAYKSSLKAIKMKQSSEQSLGAQEREAYASQDYQDLCKAIGAATYKTEMWKYRLEAAKLRFEAWRTQEASNRNLERLTK</sequence>
<evidence type="ECO:0000313" key="1">
    <source>
        <dbReference type="EMBL" id="CAB4123319.1"/>
    </source>
</evidence>
<protein>
    <submittedName>
        <fullName evidence="1">Uncharacterized protein</fullName>
    </submittedName>
</protein>
<name>A0A6J5KSW9_9CAUD</name>